<name>A0A4U3ANP9_9BACI</name>
<dbReference type="GO" id="GO:0016740">
    <property type="term" value="F:transferase activity"/>
    <property type="evidence" value="ECO:0007669"/>
    <property type="project" value="UniProtKB-KW"/>
</dbReference>
<dbReference type="Proteomes" id="UP000305222">
    <property type="component" value="Unassembled WGS sequence"/>
</dbReference>
<keyword evidence="1" id="KW-0808">Transferase</keyword>
<proteinExistence type="predicted"/>
<feature type="non-terminal residue" evidence="1">
    <location>
        <position position="1"/>
    </location>
</feature>
<evidence type="ECO:0000313" key="1">
    <source>
        <dbReference type="EMBL" id="TKI90516.1"/>
    </source>
</evidence>
<protein>
    <submittedName>
        <fullName evidence="1">N-acetyltransferase</fullName>
    </submittedName>
</protein>
<dbReference type="EMBL" id="SZON01001590">
    <property type="protein sequence ID" value="TKI90516.1"/>
    <property type="molecule type" value="Genomic_DNA"/>
</dbReference>
<accession>A0A4U3ANP9</accession>
<evidence type="ECO:0000313" key="2">
    <source>
        <dbReference type="Proteomes" id="UP000305222"/>
    </source>
</evidence>
<sequence length="25" mass="2783">EGTMENDFIAPDGSLRDARVYAKIN</sequence>
<comment type="caution">
    <text evidence="1">The sequence shown here is derived from an EMBL/GenBank/DDBJ whole genome shotgun (WGS) entry which is preliminary data.</text>
</comment>
<reference evidence="1 2" key="1">
    <citation type="journal article" date="2019" name="Environ. Microbiol.">
        <title>An active ?-lactamase is a part of an orchestrated cell wall stress resistance network of Bacillus subtilis and related rhizosphere species.</title>
        <authorList>
            <person name="Bucher T."/>
            <person name="Keren-Paz A."/>
            <person name="Hausser J."/>
            <person name="Olender T."/>
            <person name="Cytryn E."/>
            <person name="Kolodkin-Gal I."/>
        </authorList>
    </citation>
    <scope>NUCLEOTIDE SEQUENCE [LARGE SCALE GENOMIC DNA]</scope>
    <source>
        <strain evidence="1 2">I5</strain>
    </source>
</reference>
<dbReference type="AlphaFoldDB" id="A0A4U3ANP9"/>
<gene>
    <name evidence="1" type="ORF">FC699_23930</name>
</gene>
<organism evidence="1 2">
    <name type="scientific">Bacillus wiedmannii</name>
    <dbReference type="NCBI Taxonomy" id="1890302"/>
    <lineage>
        <taxon>Bacteria</taxon>
        <taxon>Bacillati</taxon>
        <taxon>Bacillota</taxon>
        <taxon>Bacilli</taxon>
        <taxon>Bacillales</taxon>
        <taxon>Bacillaceae</taxon>
        <taxon>Bacillus</taxon>
        <taxon>Bacillus cereus group</taxon>
    </lineage>
</organism>